<dbReference type="GO" id="GO:0008289">
    <property type="term" value="F:lipid binding"/>
    <property type="evidence" value="ECO:0007669"/>
    <property type="project" value="InterPro"/>
</dbReference>
<reference evidence="3" key="2">
    <citation type="submission" date="2021-03" db="UniProtKB">
        <authorList>
            <consortium name="Ensembl"/>
        </authorList>
    </citation>
    <scope>IDENTIFICATION</scope>
</reference>
<feature type="domain" description="Lipid-binding serum glycoprotein C-terminal" evidence="2">
    <location>
        <begin position="257"/>
        <end position="456"/>
    </location>
</feature>
<dbReference type="FunCoup" id="A0A803J892">
    <property type="interactions" value="2"/>
</dbReference>
<dbReference type="SMART" id="SM00329">
    <property type="entry name" value="BPI2"/>
    <property type="match status" value="1"/>
</dbReference>
<dbReference type="Pfam" id="PF01273">
    <property type="entry name" value="LBP_BPI_CETP"/>
    <property type="match status" value="1"/>
</dbReference>
<dbReference type="InParanoid" id="A0A803J892"/>
<feature type="chain" id="PRO_5031357797" description="Lipid-binding serum glycoprotein C-terminal domain-containing protein" evidence="1">
    <location>
        <begin position="22"/>
        <end position="461"/>
    </location>
</feature>
<accession>A0A803J892</accession>
<evidence type="ECO:0000313" key="3">
    <source>
        <dbReference type="Ensembl" id="ENSXETP00000104094"/>
    </source>
</evidence>
<feature type="signal peptide" evidence="1">
    <location>
        <begin position="1"/>
        <end position="21"/>
    </location>
</feature>
<proteinExistence type="predicted"/>
<keyword evidence="1" id="KW-0732">Signal</keyword>
<evidence type="ECO:0000256" key="1">
    <source>
        <dbReference type="SAM" id="SignalP"/>
    </source>
</evidence>
<dbReference type="Gene3D" id="3.15.10.10">
    <property type="entry name" value="Bactericidal permeability-increasing protein, domain 1"/>
    <property type="match status" value="1"/>
</dbReference>
<dbReference type="InterPro" id="IPR001124">
    <property type="entry name" value="Lipid-bd_serum_glycop_C"/>
</dbReference>
<evidence type="ECO:0000259" key="2">
    <source>
        <dbReference type="SMART" id="SM00329"/>
    </source>
</evidence>
<dbReference type="PANTHER" id="PTHR46019">
    <property type="entry name" value="BPI FOLD-CONTAINING FAMILY B MEMBER 4-RELATED"/>
    <property type="match status" value="1"/>
</dbReference>
<dbReference type="InterPro" id="IPR017942">
    <property type="entry name" value="Lipid-bd_serum_glycop_N"/>
</dbReference>
<dbReference type="SUPFAM" id="SSF55394">
    <property type="entry name" value="Bactericidal permeability-increasing protein, BPI"/>
    <property type="match status" value="2"/>
</dbReference>
<dbReference type="InterPro" id="IPR017943">
    <property type="entry name" value="Bactericidal_perm-incr_a/b_dom"/>
</dbReference>
<reference evidence="3" key="1">
    <citation type="journal article" date="2010" name="Science">
        <title>The genome of the Western clawed frog Xenopus tropicalis.</title>
        <authorList>
            <person name="Hellsten U."/>
            <person name="Harland R.M."/>
            <person name="Gilchrist M.J."/>
            <person name="Hendrix D."/>
            <person name="Jurka J."/>
            <person name="Kapitonov V."/>
            <person name="Ovcharenko I."/>
            <person name="Putnam N.H."/>
            <person name="Shu S."/>
            <person name="Taher L."/>
            <person name="Blitz I.L."/>
            <person name="Blumberg B."/>
            <person name="Dichmann D.S."/>
            <person name="Dubchak I."/>
            <person name="Amaya E."/>
            <person name="Detter J.C."/>
            <person name="Fletcher R."/>
            <person name="Gerhard D.S."/>
            <person name="Goodstein D."/>
            <person name="Graves T."/>
            <person name="Grigoriev I.V."/>
            <person name="Grimwood J."/>
            <person name="Kawashima T."/>
            <person name="Lindquist E."/>
            <person name="Lucas S.M."/>
            <person name="Mead P.E."/>
            <person name="Mitros T."/>
            <person name="Ogino H."/>
            <person name="Ohta Y."/>
            <person name="Poliakov A.V."/>
            <person name="Pollet N."/>
            <person name="Robert J."/>
            <person name="Salamov A."/>
            <person name="Sater A.K."/>
            <person name="Schmutz J."/>
            <person name="Terry A."/>
            <person name="Vize P.D."/>
            <person name="Warren W.C."/>
            <person name="Wells D."/>
            <person name="Wills A."/>
            <person name="Wilson R.K."/>
            <person name="Zimmerman L.B."/>
            <person name="Zorn A.M."/>
            <person name="Grainger R."/>
            <person name="Grammer T."/>
            <person name="Khokha M.K."/>
            <person name="Richardson P.M."/>
            <person name="Rokhsar D.S."/>
        </authorList>
    </citation>
    <scope>NUCLEOTIDE SEQUENCE [LARGE SCALE GENOMIC DNA]</scope>
    <source>
        <strain evidence="3">Nigerian</strain>
    </source>
</reference>
<dbReference type="Pfam" id="PF02886">
    <property type="entry name" value="LBP_BPI_CETP_C"/>
    <property type="match status" value="1"/>
</dbReference>
<dbReference type="Ensembl" id="ENSXETT00000108734">
    <property type="protein sequence ID" value="ENSXETP00000104094"/>
    <property type="gene ID" value="ENSXETG00000048796"/>
</dbReference>
<name>A0A803J892_XENTR</name>
<dbReference type="PANTHER" id="PTHR46019:SF2">
    <property type="entry name" value="BPI FOLD-CONTAINING FAMILY B MEMBER 6"/>
    <property type="match status" value="1"/>
</dbReference>
<organism evidence="3">
    <name type="scientific">Xenopus tropicalis</name>
    <name type="common">Western clawed frog</name>
    <name type="synonym">Silurana tropicalis</name>
    <dbReference type="NCBI Taxonomy" id="8364"/>
    <lineage>
        <taxon>Eukaryota</taxon>
        <taxon>Metazoa</taxon>
        <taxon>Chordata</taxon>
        <taxon>Craniata</taxon>
        <taxon>Vertebrata</taxon>
        <taxon>Euteleostomi</taxon>
        <taxon>Amphibia</taxon>
        <taxon>Batrachia</taxon>
        <taxon>Anura</taxon>
        <taxon>Pipoidea</taxon>
        <taxon>Pipidae</taxon>
        <taxon>Xenopodinae</taxon>
        <taxon>Xenopus</taxon>
        <taxon>Silurana</taxon>
    </lineage>
</organism>
<dbReference type="Gene3D" id="3.15.20.10">
    <property type="entry name" value="Bactericidal permeability-increasing protein, domain 2"/>
    <property type="match status" value="1"/>
</dbReference>
<dbReference type="GeneTree" id="ENSGT01100000263546"/>
<dbReference type="InterPro" id="IPR051660">
    <property type="entry name" value="BPI_fold-BPI/LBP"/>
</dbReference>
<sequence length="461" mass="50865">MITCPRWYILLILPLLPLSQSLDPKAYLQLDGCALQNVVKGILTNKEMLKRLAQSPSAMKTFGKKGSPVKGIKDIKVDSLNFTQISLSLLPGTGINMSVINKIDISGKSFLGGRTEMKMEVNIVTVTSLKTNESNCPQFTRDECQTNLIEVKANIPKGVLPSVMKNFLDKNLKTLLPRTLCPAVDCVLLSVNEKLCLKHIDFPFGKSGNLLYSVSSLLPAVTKEHMIIELNIKVLHGEDIISPPTTTSNVADLPSFSGVTSLALTADFLGCSMMVLQQEGAFNLQASEMKLTEAGVMSLSKLGEIIPELSPAFQNYKLDITVDQTPMVTLEPAKAILHLYSTMEMRADLQDILEQSLFVVNLHMNFRLQFSIDKTSLHCKLSLDRIFLSLNSSSVGQFEAQDLDEFILSVIHELYTHSVNGVLQAGVPLPDMVKLLDIDFTKGRIKAIKDLLVFSVNVCKY</sequence>
<dbReference type="AlphaFoldDB" id="A0A803J892"/>
<protein>
    <recommendedName>
        <fullName evidence="2">Lipid-binding serum glycoprotein C-terminal domain-containing protein</fullName>
    </recommendedName>
</protein>